<evidence type="ECO:0000313" key="1">
    <source>
        <dbReference type="EMBL" id="HGY10195.1"/>
    </source>
</evidence>
<dbReference type="InterPro" id="IPR008719">
    <property type="entry name" value="N2O_reductase_NosL"/>
</dbReference>
<dbReference type="AlphaFoldDB" id="A0A7C4Z6P7"/>
<protein>
    <submittedName>
        <fullName evidence="1">Tat pathway signal protein</fullName>
    </submittedName>
</protein>
<dbReference type="Proteomes" id="UP000885759">
    <property type="component" value="Unassembled WGS sequence"/>
</dbReference>
<name>A0A7C4Z6P7_9DEIN</name>
<proteinExistence type="predicted"/>
<dbReference type="Pfam" id="PF05573">
    <property type="entry name" value="NosL"/>
    <property type="match status" value="1"/>
</dbReference>
<comment type="caution">
    <text evidence="1">The sequence shown here is derived from an EMBL/GenBank/DDBJ whole genome shotgun (WGS) entry which is preliminary data.</text>
</comment>
<sequence length="215" mass="23646">MKKDRRKLLKGMGALGLGALFSPVLAMGHGSGRPGMAKAPEPGMGKIYPAAPIPWQEGRCAFCGMPIATPKGEWRGKKFPQGFFERTYAQIVFEDGKALHFESLACMFNYAYAKGLVDGDGNTFYVMAVEALPKGCKRLGLIPARQATYVWGEKLMTTMKAHLVAVPSPRKAADFVRNRPNLGRYHFYTFRQLTDLSPLPEANLVPLLAKHTGLV</sequence>
<dbReference type="PROSITE" id="PS51318">
    <property type="entry name" value="TAT"/>
    <property type="match status" value="1"/>
</dbReference>
<accession>A0A7C4Z6P7</accession>
<reference evidence="1" key="1">
    <citation type="journal article" date="2020" name="mSystems">
        <title>Genome- and Community-Level Interaction Insights into Carbon Utilization and Element Cycling Functions of Hydrothermarchaeota in Hydrothermal Sediment.</title>
        <authorList>
            <person name="Zhou Z."/>
            <person name="Liu Y."/>
            <person name="Xu W."/>
            <person name="Pan J."/>
            <person name="Luo Z.H."/>
            <person name="Li M."/>
        </authorList>
    </citation>
    <scope>NUCLEOTIDE SEQUENCE [LARGE SCALE GENOMIC DNA]</scope>
    <source>
        <strain evidence="1">HyVt-570</strain>
    </source>
</reference>
<dbReference type="InterPro" id="IPR006311">
    <property type="entry name" value="TAT_signal"/>
</dbReference>
<dbReference type="EMBL" id="DRPZ01000234">
    <property type="protein sequence ID" value="HGY10195.1"/>
    <property type="molecule type" value="Genomic_DNA"/>
</dbReference>
<organism evidence="1">
    <name type="scientific">Oceanithermus profundus</name>
    <dbReference type="NCBI Taxonomy" id="187137"/>
    <lineage>
        <taxon>Bacteria</taxon>
        <taxon>Thermotogati</taxon>
        <taxon>Deinococcota</taxon>
        <taxon>Deinococci</taxon>
        <taxon>Thermales</taxon>
        <taxon>Thermaceae</taxon>
        <taxon>Oceanithermus</taxon>
    </lineage>
</organism>
<gene>
    <name evidence="1" type="ORF">ENK37_09145</name>
</gene>
<dbReference type="SUPFAM" id="SSF160387">
    <property type="entry name" value="NosL/MerB-like"/>
    <property type="match status" value="1"/>
</dbReference>